<evidence type="ECO:0000313" key="6">
    <source>
        <dbReference type="Proteomes" id="UP000189956"/>
    </source>
</evidence>
<reference evidence="5 6" key="1">
    <citation type="submission" date="2017-02" db="EMBL/GenBank/DDBJ databases">
        <authorList>
            <person name="Peterson S.W."/>
        </authorList>
    </citation>
    <scope>NUCLEOTIDE SEQUENCE [LARGE SCALE GENOMIC DNA]</scope>
    <source>
        <strain evidence="5 6">ATCC 700135</strain>
    </source>
</reference>
<feature type="active site" description="Proton donor" evidence="3">
    <location>
        <position position="104"/>
    </location>
</feature>
<dbReference type="Proteomes" id="UP000189956">
    <property type="component" value="Unassembled WGS sequence"/>
</dbReference>
<dbReference type="PANTHER" id="PTHR30345:SF0">
    <property type="entry name" value="DNA DAMAGE-REPAIR_TOLERATION PROTEIN DRT102"/>
    <property type="match status" value="1"/>
</dbReference>
<dbReference type="Pfam" id="PF02502">
    <property type="entry name" value="LacAB_rpiB"/>
    <property type="match status" value="1"/>
</dbReference>
<keyword evidence="2 5" id="KW-0413">Isomerase</keyword>
<sequence>MSNKEIKTIGIACDHAGYELKETIIAHLKNKGYEVVNFGTDSTESADYPDFAHPLGEAVSGGKVDRGISICGSGNGISMVLNKYDAVRAALCWDDEIVALARQHNDANVLSLPARFIPQDKALKMVDIFLDTDFEGGRHQRRVDKIAPKR</sequence>
<evidence type="ECO:0000256" key="3">
    <source>
        <dbReference type="PIRSR" id="PIRSR005384-1"/>
    </source>
</evidence>
<feature type="binding site" evidence="4">
    <location>
        <position position="115"/>
    </location>
    <ligand>
        <name>D-ribulose 5-phosphate</name>
        <dbReference type="ChEBI" id="CHEBI:58121"/>
    </ligand>
</feature>
<protein>
    <submittedName>
        <fullName evidence="5">Ribose 5-phosphate isomerase B</fullName>
    </submittedName>
</protein>
<feature type="binding site" evidence="4">
    <location>
        <position position="138"/>
    </location>
    <ligand>
        <name>D-ribulose 5-phosphate</name>
        <dbReference type="ChEBI" id="CHEBI:58121"/>
    </ligand>
</feature>
<feature type="binding site" evidence="4">
    <location>
        <position position="142"/>
    </location>
    <ligand>
        <name>D-ribulose 5-phosphate</name>
        <dbReference type="ChEBI" id="CHEBI:58121"/>
    </ligand>
</feature>
<feature type="binding site" evidence="4">
    <location>
        <begin position="14"/>
        <end position="15"/>
    </location>
    <ligand>
        <name>D-ribulose 5-phosphate</name>
        <dbReference type="ChEBI" id="CHEBI:58121"/>
    </ligand>
</feature>
<dbReference type="NCBIfam" id="TIGR00689">
    <property type="entry name" value="rpiB_lacA_lacB"/>
    <property type="match status" value="1"/>
</dbReference>
<dbReference type="InterPro" id="IPR003500">
    <property type="entry name" value="RpiB_LacA_LacB"/>
</dbReference>
<feature type="active site" description="Proton acceptor" evidence="3">
    <location>
        <position position="71"/>
    </location>
</feature>
<dbReference type="GO" id="GO:0004751">
    <property type="term" value="F:ribose-5-phosphate isomerase activity"/>
    <property type="evidence" value="ECO:0007669"/>
    <property type="project" value="TreeGrafter"/>
</dbReference>
<accession>A0A1T4K1F2</accession>
<dbReference type="Gene3D" id="3.40.1400.10">
    <property type="entry name" value="Sugar-phosphate isomerase, RpiB/LacA/LacB"/>
    <property type="match status" value="1"/>
</dbReference>
<dbReference type="AlphaFoldDB" id="A0A1T4K1F2"/>
<evidence type="ECO:0000256" key="2">
    <source>
        <dbReference type="ARBA" id="ARBA00023235"/>
    </source>
</evidence>
<dbReference type="NCBIfam" id="TIGR01120">
    <property type="entry name" value="rpiB"/>
    <property type="match status" value="1"/>
</dbReference>
<proteinExistence type="inferred from homology"/>
<dbReference type="InterPro" id="IPR036569">
    <property type="entry name" value="RpiB_LacA_LacB_sf"/>
</dbReference>
<evidence type="ECO:0000313" key="5">
    <source>
        <dbReference type="EMBL" id="SJZ36125.1"/>
    </source>
</evidence>
<feature type="binding site" evidence="4">
    <location>
        <position position="105"/>
    </location>
    <ligand>
        <name>D-ribulose 5-phosphate</name>
        <dbReference type="ChEBI" id="CHEBI:58121"/>
    </ligand>
</feature>
<dbReference type="NCBIfam" id="NF004051">
    <property type="entry name" value="PRK05571.1"/>
    <property type="match status" value="1"/>
</dbReference>
<dbReference type="EMBL" id="FUWL01000004">
    <property type="protein sequence ID" value="SJZ36125.1"/>
    <property type="molecule type" value="Genomic_DNA"/>
</dbReference>
<feature type="binding site" evidence="4">
    <location>
        <begin position="72"/>
        <end position="76"/>
    </location>
    <ligand>
        <name>D-ribulose 5-phosphate</name>
        <dbReference type="ChEBI" id="CHEBI:58121"/>
    </ligand>
</feature>
<dbReference type="SUPFAM" id="SSF89623">
    <property type="entry name" value="Ribose/Galactose isomerase RpiB/AlsB"/>
    <property type="match status" value="1"/>
</dbReference>
<dbReference type="InterPro" id="IPR004785">
    <property type="entry name" value="RpiB"/>
</dbReference>
<dbReference type="PIRSF" id="PIRSF005384">
    <property type="entry name" value="RpiB_LacA_B"/>
    <property type="match status" value="1"/>
</dbReference>
<evidence type="ECO:0000256" key="4">
    <source>
        <dbReference type="PIRSR" id="PIRSR005384-2"/>
    </source>
</evidence>
<dbReference type="GO" id="GO:0009052">
    <property type="term" value="P:pentose-phosphate shunt, non-oxidative branch"/>
    <property type="evidence" value="ECO:0007669"/>
    <property type="project" value="TreeGrafter"/>
</dbReference>
<dbReference type="PANTHER" id="PTHR30345">
    <property type="entry name" value="RIBOSE-5-PHOSPHATE ISOMERASE B"/>
    <property type="match status" value="1"/>
</dbReference>
<comment type="similarity">
    <text evidence="1">Belongs to the LacAB/RpiB family.</text>
</comment>
<evidence type="ECO:0000256" key="1">
    <source>
        <dbReference type="ARBA" id="ARBA00008754"/>
    </source>
</evidence>
<gene>
    <name evidence="5" type="ORF">SAMN02745205_00500</name>
</gene>
<dbReference type="GO" id="GO:0019316">
    <property type="term" value="P:D-allose catabolic process"/>
    <property type="evidence" value="ECO:0007669"/>
    <property type="project" value="TreeGrafter"/>
</dbReference>
<name>A0A1T4K1F2_PORCN</name>
<organism evidence="5 6">
    <name type="scientific">Porphyromonas cangingivalis</name>
    <dbReference type="NCBI Taxonomy" id="36874"/>
    <lineage>
        <taxon>Bacteria</taxon>
        <taxon>Pseudomonadati</taxon>
        <taxon>Bacteroidota</taxon>
        <taxon>Bacteroidia</taxon>
        <taxon>Bacteroidales</taxon>
        <taxon>Porphyromonadaceae</taxon>
        <taxon>Porphyromonas</taxon>
    </lineage>
</organism>